<dbReference type="CDD" id="cd05466">
    <property type="entry name" value="PBP2_LTTR_substrate"/>
    <property type="match status" value="1"/>
</dbReference>
<accession>A0ABU6ND19</accession>
<evidence type="ECO:0000256" key="3">
    <source>
        <dbReference type="ARBA" id="ARBA00023125"/>
    </source>
</evidence>
<keyword evidence="3" id="KW-0238">DNA-binding</keyword>
<dbReference type="InterPro" id="IPR005119">
    <property type="entry name" value="LysR_subst-bd"/>
</dbReference>
<feature type="non-terminal residue" evidence="6">
    <location>
        <position position="237"/>
    </location>
</feature>
<proteinExistence type="inferred from homology"/>
<dbReference type="Pfam" id="PF03466">
    <property type="entry name" value="LysR_substrate"/>
    <property type="match status" value="1"/>
</dbReference>
<dbReference type="PANTHER" id="PTHR30126">
    <property type="entry name" value="HTH-TYPE TRANSCRIPTIONAL REGULATOR"/>
    <property type="match status" value="1"/>
</dbReference>
<dbReference type="InterPro" id="IPR036390">
    <property type="entry name" value="WH_DNA-bd_sf"/>
</dbReference>
<evidence type="ECO:0000259" key="5">
    <source>
        <dbReference type="PROSITE" id="PS50931"/>
    </source>
</evidence>
<comment type="similarity">
    <text evidence="1">Belongs to the LysR transcriptional regulatory family.</text>
</comment>
<reference evidence="6 7" key="1">
    <citation type="submission" date="2023-03" db="EMBL/GenBank/DDBJ databases">
        <title>Bacillus Genome Sequencing.</title>
        <authorList>
            <person name="Dunlap C."/>
        </authorList>
    </citation>
    <scope>NUCLEOTIDE SEQUENCE [LARGE SCALE GENOMIC DNA]</scope>
    <source>
        <strain evidence="6 7">B-14544</strain>
    </source>
</reference>
<dbReference type="SUPFAM" id="SSF46785">
    <property type="entry name" value="Winged helix' DNA-binding domain"/>
    <property type="match status" value="1"/>
</dbReference>
<dbReference type="EMBL" id="JARMQG010000242">
    <property type="protein sequence ID" value="MED3563933.1"/>
    <property type="molecule type" value="Genomic_DNA"/>
</dbReference>
<protein>
    <submittedName>
        <fullName evidence="6">LysR family transcriptional regulator</fullName>
    </submittedName>
</protein>
<feature type="domain" description="HTH lysR-type" evidence="5">
    <location>
        <begin position="1"/>
        <end position="58"/>
    </location>
</feature>
<keyword evidence="2" id="KW-0805">Transcription regulation</keyword>
<name>A0ABU6ND19_9BACI</name>
<dbReference type="SUPFAM" id="SSF53850">
    <property type="entry name" value="Periplasmic binding protein-like II"/>
    <property type="match status" value="1"/>
</dbReference>
<evidence type="ECO:0000256" key="2">
    <source>
        <dbReference type="ARBA" id="ARBA00023015"/>
    </source>
</evidence>
<evidence type="ECO:0000313" key="6">
    <source>
        <dbReference type="EMBL" id="MED3563933.1"/>
    </source>
</evidence>
<dbReference type="InterPro" id="IPR000847">
    <property type="entry name" value="LysR_HTH_N"/>
</dbReference>
<evidence type="ECO:0000256" key="4">
    <source>
        <dbReference type="ARBA" id="ARBA00023163"/>
    </source>
</evidence>
<dbReference type="InterPro" id="IPR036388">
    <property type="entry name" value="WH-like_DNA-bd_sf"/>
</dbReference>
<dbReference type="Gene3D" id="3.40.190.10">
    <property type="entry name" value="Periplasmic binding protein-like II"/>
    <property type="match status" value="2"/>
</dbReference>
<dbReference type="Gene3D" id="1.10.10.10">
    <property type="entry name" value="Winged helix-like DNA-binding domain superfamily/Winged helix DNA-binding domain"/>
    <property type="match status" value="1"/>
</dbReference>
<gene>
    <name evidence="6" type="ORF">P4447_16025</name>
</gene>
<evidence type="ECO:0000313" key="7">
    <source>
        <dbReference type="Proteomes" id="UP001330749"/>
    </source>
</evidence>
<sequence length="237" mass="27456">MEINDLIIFKTVVTKGSISKAAKELGYVQPHISERIKKLEQELEILLLHRNNKGISLLPPGEILLDYTDKILNLLEEAKNQIKVGRDSYSIATTQSILSHYLRDRIKENFMHYQIYMEHSHRLKQFFKSQNVDMVITYDHYSDPVFHKVFCTTISMGLHTAKGKSKIEYSKEVFFVSHDNQCPFRNHTIAFLKEHNLSKNQLQQVDSYSLIEEFVSQGIGVAFLPINKEKLDIVGEV</sequence>
<keyword evidence="4" id="KW-0804">Transcription</keyword>
<dbReference type="PROSITE" id="PS50931">
    <property type="entry name" value="HTH_LYSR"/>
    <property type="match status" value="1"/>
</dbReference>
<dbReference type="PRINTS" id="PR00039">
    <property type="entry name" value="HTHLYSR"/>
</dbReference>
<evidence type="ECO:0000256" key="1">
    <source>
        <dbReference type="ARBA" id="ARBA00009437"/>
    </source>
</evidence>
<comment type="caution">
    <text evidence="6">The sequence shown here is derived from an EMBL/GenBank/DDBJ whole genome shotgun (WGS) entry which is preliminary data.</text>
</comment>
<dbReference type="PANTHER" id="PTHR30126:SF93">
    <property type="entry name" value="HTH LYSR-TYPE DOMAIN-CONTAINING PROTEIN"/>
    <property type="match status" value="1"/>
</dbReference>
<dbReference type="Proteomes" id="UP001330749">
    <property type="component" value="Unassembled WGS sequence"/>
</dbReference>
<dbReference type="RefSeq" id="WP_327969033.1">
    <property type="nucleotide sequence ID" value="NZ_JARMQG010000242.1"/>
</dbReference>
<organism evidence="6 7">
    <name type="scientific">Bacillus xiapuensis</name>
    <dbReference type="NCBI Taxonomy" id="2014075"/>
    <lineage>
        <taxon>Bacteria</taxon>
        <taxon>Bacillati</taxon>
        <taxon>Bacillota</taxon>
        <taxon>Bacilli</taxon>
        <taxon>Bacillales</taxon>
        <taxon>Bacillaceae</taxon>
        <taxon>Bacillus</taxon>
    </lineage>
</organism>
<keyword evidence="7" id="KW-1185">Reference proteome</keyword>
<dbReference type="Pfam" id="PF00126">
    <property type="entry name" value="HTH_1"/>
    <property type="match status" value="1"/>
</dbReference>